<reference evidence="2" key="1">
    <citation type="submission" date="2022-11" db="UniProtKB">
        <authorList>
            <consortium name="WormBaseParasite"/>
        </authorList>
    </citation>
    <scope>IDENTIFICATION</scope>
</reference>
<proteinExistence type="predicted"/>
<evidence type="ECO:0000313" key="2">
    <source>
        <dbReference type="WBParaSite" id="jg5301"/>
    </source>
</evidence>
<dbReference type="WBParaSite" id="jg5301">
    <property type="protein sequence ID" value="jg5301"/>
    <property type="gene ID" value="jg5301"/>
</dbReference>
<protein>
    <submittedName>
        <fullName evidence="2">Uncharacterized protein</fullName>
    </submittedName>
</protein>
<sequence>MNPNSVEHVLDVWVAPQIDVDQISQRLKSQVCPVYISPNLVAGVYAVDQPMFGHWVCCSSRIKARRFSCPVSDGISHNARWLSTVSPPIAQRSPNRSRDSAVALAKRSLKRCQTVGNAVVCPPKA</sequence>
<organism evidence="1 2">
    <name type="scientific">Ditylenchus dipsaci</name>
    <dbReference type="NCBI Taxonomy" id="166011"/>
    <lineage>
        <taxon>Eukaryota</taxon>
        <taxon>Metazoa</taxon>
        <taxon>Ecdysozoa</taxon>
        <taxon>Nematoda</taxon>
        <taxon>Chromadorea</taxon>
        <taxon>Rhabditida</taxon>
        <taxon>Tylenchina</taxon>
        <taxon>Tylenchomorpha</taxon>
        <taxon>Sphaerularioidea</taxon>
        <taxon>Anguinidae</taxon>
        <taxon>Anguininae</taxon>
        <taxon>Ditylenchus</taxon>
    </lineage>
</organism>
<evidence type="ECO:0000313" key="1">
    <source>
        <dbReference type="Proteomes" id="UP000887574"/>
    </source>
</evidence>
<dbReference type="AlphaFoldDB" id="A0A915EH62"/>
<accession>A0A915EH62</accession>
<name>A0A915EH62_9BILA</name>
<dbReference type="Proteomes" id="UP000887574">
    <property type="component" value="Unplaced"/>
</dbReference>
<keyword evidence="1" id="KW-1185">Reference proteome</keyword>